<evidence type="ECO:0000313" key="2">
    <source>
        <dbReference type="Proteomes" id="UP001500731"/>
    </source>
</evidence>
<keyword evidence="2" id="KW-1185">Reference proteome</keyword>
<accession>A0ABP8PL72</accession>
<dbReference type="Proteomes" id="UP001500731">
    <property type="component" value="Unassembled WGS sequence"/>
</dbReference>
<organism evidence="1 2">
    <name type="scientific">Microbacterium panaciterrae</name>
    <dbReference type="NCBI Taxonomy" id="985759"/>
    <lineage>
        <taxon>Bacteria</taxon>
        <taxon>Bacillati</taxon>
        <taxon>Actinomycetota</taxon>
        <taxon>Actinomycetes</taxon>
        <taxon>Micrococcales</taxon>
        <taxon>Microbacteriaceae</taxon>
        <taxon>Microbacterium</taxon>
    </lineage>
</organism>
<protein>
    <submittedName>
        <fullName evidence="1">Uncharacterized protein</fullName>
    </submittedName>
</protein>
<dbReference type="RefSeq" id="WP_345187989.1">
    <property type="nucleotide sequence ID" value="NZ_BAABGP010000018.1"/>
</dbReference>
<name>A0ABP8PL72_9MICO</name>
<dbReference type="EMBL" id="BAABGP010000018">
    <property type="protein sequence ID" value="GAA4488601.1"/>
    <property type="molecule type" value="Genomic_DNA"/>
</dbReference>
<reference evidence="2" key="1">
    <citation type="journal article" date="2019" name="Int. J. Syst. Evol. Microbiol.">
        <title>The Global Catalogue of Microorganisms (GCM) 10K type strain sequencing project: providing services to taxonomists for standard genome sequencing and annotation.</title>
        <authorList>
            <consortium name="The Broad Institute Genomics Platform"/>
            <consortium name="The Broad Institute Genome Sequencing Center for Infectious Disease"/>
            <person name="Wu L."/>
            <person name="Ma J."/>
        </authorList>
    </citation>
    <scope>NUCLEOTIDE SEQUENCE [LARGE SCALE GENOMIC DNA]</scope>
    <source>
        <strain evidence="2">JCM 17839</strain>
    </source>
</reference>
<sequence length="168" mass="17588">MTSNEEPMMGVPVSAEEAARRKAMLAEFLASGALPPLYRLSTMAPDVDWGTTTYGSPTPISQTKYVWEKGAATTPRFEVHTLEFGAADEMTIVPWGLNFGGPPPDVLTAPETIPVSIDETPQTGQVLASSSNGWMVVTEAPNGTFLALGPGALPSSLTLVSVVVAAPV</sequence>
<comment type="caution">
    <text evidence="1">The sequence shown here is derived from an EMBL/GenBank/DDBJ whole genome shotgun (WGS) entry which is preliminary data.</text>
</comment>
<proteinExistence type="predicted"/>
<evidence type="ECO:0000313" key="1">
    <source>
        <dbReference type="EMBL" id="GAA4488601.1"/>
    </source>
</evidence>
<gene>
    <name evidence="1" type="ORF">GCM10023171_28270</name>
</gene>